<reference evidence="2" key="1">
    <citation type="submission" date="2021-10" db="EMBL/GenBank/DDBJ databases">
        <title>Loktanella gaetbuli sp. nov., isolated from a tidal flat.</title>
        <authorList>
            <person name="Park S."/>
            <person name="Yoon J.-H."/>
        </authorList>
    </citation>
    <scope>NUCLEOTIDE SEQUENCE</scope>
    <source>
        <strain evidence="2">TSTF-M6</strain>
    </source>
</reference>
<evidence type="ECO:0008006" key="4">
    <source>
        <dbReference type="Google" id="ProtNLM"/>
    </source>
</evidence>
<sequence length="381" mass="39615">MQWTPGSTVSAVGHTALLIWLIGGWGFQADPMPFEVSDVSIVTSEEYAAIVSATTPNPSDVAPDAPVAPPAEQTPDTPTPDEVPPPPPPPPPPEPPVAEAPPPPAPDALPVPPETQAPVAPGPVQDEVVAAPNLNDAPRAIPRPSTRVMAQPVAPPPPDATPDEVVRQQAAPEAAPDAPVVEEAQEETAPEEAVTEIVTEAETPTGRVTEAPRPPQRPNRPTPAPEPEVEVAEETPAPAPEPEPDPAPQTDEDAIAAALAAAAAVTAPEPDLAPGPPMTGAEQEGFRVAVNACWNVDPGSQAAMVTMTVAFDLDQSGRVTGDVRQVGAMGGDAAATEIAYQAARRAILRCQGQDGYDLPAEKYDQWREVEITFDPSGMRLR</sequence>
<organism evidence="2 3">
    <name type="scientific">Loktanella gaetbuli</name>
    <dbReference type="NCBI Taxonomy" id="2881335"/>
    <lineage>
        <taxon>Bacteria</taxon>
        <taxon>Pseudomonadati</taxon>
        <taxon>Pseudomonadota</taxon>
        <taxon>Alphaproteobacteria</taxon>
        <taxon>Rhodobacterales</taxon>
        <taxon>Roseobacteraceae</taxon>
        <taxon>Loktanella</taxon>
    </lineage>
</organism>
<feature type="compositionally biased region" description="Acidic residues" evidence="1">
    <location>
        <begin position="183"/>
        <end position="194"/>
    </location>
</feature>
<feature type="compositionally biased region" description="Pro residues" evidence="1">
    <location>
        <begin position="77"/>
        <end position="115"/>
    </location>
</feature>
<feature type="compositionally biased region" description="Low complexity" evidence="1">
    <location>
        <begin position="261"/>
        <end position="270"/>
    </location>
</feature>
<evidence type="ECO:0000256" key="1">
    <source>
        <dbReference type="SAM" id="MobiDB-lite"/>
    </source>
</evidence>
<feature type="compositionally biased region" description="Pro residues" evidence="1">
    <location>
        <begin position="212"/>
        <end position="226"/>
    </location>
</feature>
<feature type="compositionally biased region" description="Low complexity" evidence="1">
    <location>
        <begin position="60"/>
        <end position="76"/>
    </location>
</feature>
<dbReference type="Gene3D" id="3.30.1150.10">
    <property type="match status" value="1"/>
</dbReference>
<name>A0ABS8BWH7_9RHOB</name>
<comment type="caution">
    <text evidence="2">The sequence shown here is derived from an EMBL/GenBank/DDBJ whole genome shotgun (WGS) entry which is preliminary data.</text>
</comment>
<dbReference type="EMBL" id="JAJATZ010000006">
    <property type="protein sequence ID" value="MCB5200096.1"/>
    <property type="molecule type" value="Genomic_DNA"/>
</dbReference>
<feature type="region of interest" description="Disordered" evidence="1">
    <location>
        <begin position="261"/>
        <end position="280"/>
    </location>
</feature>
<dbReference type="RefSeq" id="WP_226748705.1">
    <property type="nucleotide sequence ID" value="NZ_JAJATZ010000006.1"/>
</dbReference>
<feature type="compositionally biased region" description="Low complexity" evidence="1">
    <location>
        <begin position="168"/>
        <end position="182"/>
    </location>
</feature>
<dbReference type="SUPFAM" id="SSF74653">
    <property type="entry name" value="TolA/TonB C-terminal domain"/>
    <property type="match status" value="1"/>
</dbReference>
<evidence type="ECO:0000313" key="2">
    <source>
        <dbReference type="EMBL" id="MCB5200096.1"/>
    </source>
</evidence>
<evidence type="ECO:0000313" key="3">
    <source>
        <dbReference type="Proteomes" id="UP001138961"/>
    </source>
</evidence>
<protein>
    <recommendedName>
        <fullName evidence="4">Cell division and transport-associated protein TolA</fullName>
    </recommendedName>
</protein>
<gene>
    <name evidence="2" type="ORF">LGQ03_12675</name>
</gene>
<feature type="compositionally biased region" description="Pro residues" evidence="1">
    <location>
        <begin position="237"/>
        <end position="247"/>
    </location>
</feature>
<proteinExistence type="predicted"/>
<accession>A0ABS8BWH7</accession>
<feature type="compositionally biased region" description="Low complexity" evidence="1">
    <location>
        <begin position="195"/>
        <end position="205"/>
    </location>
</feature>
<keyword evidence="3" id="KW-1185">Reference proteome</keyword>
<dbReference type="Proteomes" id="UP001138961">
    <property type="component" value="Unassembled WGS sequence"/>
</dbReference>
<feature type="region of interest" description="Disordered" evidence="1">
    <location>
        <begin position="54"/>
        <end position="250"/>
    </location>
</feature>